<keyword evidence="3" id="KW-1133">Transmembrane helix</keyword>
<keyword evidence="6" id="KW-1185">Reference proteome</keyword>
<dbReference type="EMBL" id="WIXE01024845">
    <property type="protein sequence ID" value="KAK5965223.1"/>
    <property type="molecule type" value="Genomic_DNA"/>
</dbReference>
<proteinExistence type="predicted"/>
<dbReference type="AlphaFoldDB" id="A0AAN8IDM6"/>
<dbReference type="PANTHER" id="PTHR46708">
    <property type="entry name" value="TENASCIN"/>
    <property type="match status" value="1"/>
</dbReference>
<reference evidence="5 6" key="1">
    <citation type="submission" date="2019-10" db="EMBL/GenBank/DDBJ databases">
        <title>Assembly and Annotation for the nematode Trichostrongylus colubriformis.</title>
        <authorList>
            <person name="Martin J."/>
        </authorList>
    </citation>
    <scope>NUCLEOTIDE SEQUENCE [LARGE SCALE GENOMIC DNA]</scope>
    <source>
        <strain evidence="5">G859</strain>
        <tissue evidence="5">Whole worm</tissue>
    </source>
</reference>
<protein>
    <recommendedName>
        <fullName evidence="4">Fibronectin type-III domain-containing protein</fullName>
    </recommendedName>
</protein>
<dbReference type="InterPro" id="IPR050991">
    <property type="entry name" value="ECM_Regulatory_Proteins"/>
</dbReference>
<gene>
    <name evidence="5" type="ORF">GCK32_005215</name>
</gene>
<evidence type="ECO:0000256" key="3">
    <source>
        <dbReference type="SAM" id="Phobius"/>
    </source>
</evidence>
<dbReference type="PANTHER" id="PTHR46708:SF2">
    <property type="entry name" value="FIBRONECTIN TYPE-III DOMAIN-CONTAINING PROTEIN"/>
    <property type="match status" value="1"/>
</dbReference>
<sequence>MHPLSRLLDSNYLHQKPHPLVQFNQQLSTLQAELLTSTHTMKRGAPFIIIKITCSLLFVASWDLSTESWDIRKEYPPGFLRAGYWRDRHFEQNKWGILTRDKFVGSDIDIFFEGKKITNYRWDFYVKDNEVRLFAHRGNTGRYDFVVYSKERDYAELYPIDVFFGNQRHVPYAFHVSAQTTSARVFFRKEESYEDISDKTKCAICNDLSAINYYNESDVVKPLSNSFNISRFDARQTTYMVTFEGLKADTYYKVVGLRSLWWEDKPKEEPFLIFKTYRKPISKPPDIISIIPFPSELLVQFTLDTSVKTRFTGGPPIKTEEESVQGYIAKVFNGAGKFLKEIDVPVKALHVNHSSELTGVIYIDNLEPKTTYNVELQAYDESLRRSPASSRLSGTTTAKSEVADALIEEFTIRSVTDEKIEVSWKGKTSKYLLSFKQTTPKPEIELLKKQSVMKTEYIFTGLQSSATYEITLAATDGSFLPFKMVISTVEKLELQSKSMQEKRAEIKRVGVELQGLEEKIRENEKMIETFEQELRGGEATINETSIEMAKMATELKSRKARIIRMFRSPYSIRKTVIIMEVFMALVLLLAKRRMVIAHTDKKLENIGDTHINTYASFKKNPSRA</sequence>
<dbReference type="Proteomes" id="UP001331761">
    <property type="component" value="Unassembled WGS sequence"/>
</dbReference>
<evidence type="ECO:0000256" key="1">
    <source>
        <dbReference type="ARBA" id="ARBA00022737"/>
    </source>
</evidence>
<dbReference type="SUPFAM" id="SSF49265">
    <property type="entry name" value="Fibronectin type III"/>
    <property type="match status" value="1"/>
</dbReference>
<comment type="caution">
    <text evidence="5">The sequence shown here is derived from an EMBL/GenBank/DDBJ whole genome shotgun (WGS) entry which is preliminary data.</text>
</comment>
<dbReference type="PROSITE" id="PS50853">
    <property type="entry name" value="FN3"/>
    <property type="match status" value="1"/>
</dbReference>
<dbReference type="InterPro" id="IPR036116">
    <property type="entry name" value="FN3_sf"/>
</dbReference>
<dbReference type="InterPro" id="IPR003961">
    <property type="entry name" value="FN3_dom"/>
</dbReference>
<dbReference type="CDD" id="cd00063">
    <property type="entry name" value="FN3"/>
    <property type="match status" value="1"/>
</dbReference>
<accession>A0AAN8IDM6</accession>
<evidence type="ECO:0000313" key="5">
    <source>
        <dbReference type="EMBL" id="KAK5965223.1"/>
    </source>
</evidence>
<keyword evidence="3" id="KW-0812">Transmembrane</keyword>
<feature type="domain" description="Fibronectin type-III" evidence="4">
    <location>
        <begin position="406"/>
        <end position="491"/>
    </location>
</feature>
<feature type="coiled-coil region" evidence="2">
    <location>
        <begin position="489"/>
        <end position="533"/>
    </location>
</feature>
<dbReference type="Gene3D" id="2.60.40.10">
    <property type="entry name" value="Immunoglobulins"/>
    <property type="match status" value="2"/>
</dbReference>
<keyword evidence="1" id="KW-0677">Repeat</keyword>
<name>A0AAN8IDM6_TRICO</name>
<evidence type="ECO:0000256" key="2">
    <source>
        <dbReference type="SAM" id="Coils"/>
    </source>
</evidence>
<organism evidence="5 6">
    <name type="scientific">Trichostrongylus colubriformis</name>
    <name type="common">Black scour worm</name>
    <dbReference type="NCBI Taxonomy" id="6319"/>
    <lineage>
        <taxon>Eukaryota</taxon>
        <taxon>Metazoa</taxon>
        <taxon>Ecdysozoa</taxon>
        <taxon>Nematoda</taxon>
        <taxon>Chromadorea</taxon>
        <taxon>Rhabditida</taxon>
        <taxon>Rhabditina</taxon>
        <taxon>Rhabditomorpha</taxon>
        <taxon>Strongyloidea</taxon>
        <taxon>Trichostrongylidae</taxon>
        <taxon>Trichostrongylus</taxon>
    </lineage>
</organism>
<evidence type="ECO:0000313" key="6">
    <source>
        <dbReference type="Proteomes" id="UP001331761"/>
    </source>
</evidence>
<keyword evidence="2" id="KW-0175">Coiled coil</keyword>
<evidence type="ECO:0000259" key="4">
    <source>
        <dbReference type="PROSITE" id="PS50853"/>
    </source>
</evidence>
<keyword evidence="3" id="KW-0472">Membrane</keyword>
<feature type="transmembrane region" description="Helical" evidence="3">
    <location>
        <begin position="570"/>
        <end position="590"/>
    </location>
</feature>
<dbReference type="SMART" id="SM00060">
    <property type="entry name" value="FN3"/>
    <property type="match status" value="2"/>
</dbReference>
<dbReference type="InterPro" id="IPR013783">
    <property type="entry name" value="Ig-like_fold"/>
</dbReference>